<dbReference type="Proteomes" id="UP000649826">
    <property type="component" value="Unassembled WGS sequence"/>
</dbReference>
<keyword evidence="2" id="KW-1185">Reference proteome</keyword>
<evidence type="ECO:0000313" key="2">
    <source>
        <dbReference type="Proteomes" id="UP000649826"/>
    </source>
</evidence>
<dbReference type="RefSeq" id="WP_019161446.1">
    <property type="nucleotide sequence ID" value="NZ_JACOQG010000010.1"/>
</dbReference>
<proteinExistence type="predicted"/>
<reference evidence="1 2" key="1">
    <citation type="submission" date="2020-08" db="EMBL/GenBank/DDBJ databases">
        <title>Genome public.</title>
        <authorList>
            <person name="Liu C."/>
            <person name="Sun Q."/>
        </authorList>
    </citation>
    <scope>NUCLEOTIDE SEQUENCE [LARGE SCALE GENOMIC DNA]</scope>
    <source>
        <strain evidence="1 2">M29</strain>
    </source>
</reference>
<sequence>MNQDFISQTPLDQITGTDYGQMLKAAIPYLPARSRQILSIYEKAIEFRNTVSIFGKRNYESDLTAASTTDTDPMDMLNDIRSFCYGPARSKLDQLVNMMAMVQMVNIINQPEYRKEDSNEGSLK</sequence>
<comment type="caution">
    <text evidence="1">The sequence shown here is derived from an EMBL/GenBank/DDBJ whole genome shotgun (WGS) entry which is preliminary data.</text>
</comment>
<accession>A0ABR7IHX4</accession>
<organism evidence="1 2">
    <name type="scientific">Blautia difficilis</name>
    <dbReference type="NCBI Taxonomy" id="2763027"/>
    <lineage>
        <taxon>Bacteria</taxon>
        <taxon>Bacillati</taxon>
        <taxon>Bacillota</taxon>
        <taxon>Clostridia</taxon>
        <taxon>Lachnospirales</taxon>
        <taxon>Lachnospiraceae</taxon>
        <taxon>Blautia</taxon>
    </lineage>
</organism>
<dbReference type="EMBL" id="JACOQG010000010">
    <property type="protein sequence ID" value="MBC5779638.1"/>
    <property type="molecule type" value="Genomic_DNA"/>
</dbReference>
<name>A0ABR7IHX4_9FIRM</name>
<gene>
    <name evidence="1" type="ORF">H8Z82_08175</name>
</gene>
<evidence type="ECO:0000313" key="1">
    <source>
        <dbReference type="EMBL" id="MBC5779638.1"/>
    </source>
</evidence>
<protein>
    <submittedName>
        <fullName evidence="1">Uncharacterized protein</fullName>
    </submittedName>
</protein>